<evidence type="ECO:0000313" key="3">
    <source>
        <dbReference type="Proteomes" id="UP000467841"/>
    </source>
</evidence>
<dbReference type="PANTHER" id="PTHR31672:SF13">
    <property type="entry name" value="F-BOX PROTEIN CPR30-LIKE"/>
    <property type="match status" value="1"/>
</dbReference>
<accession>A0A6D2KIG2</accession>
<keyword evidence="3" id="KW-1185">Reference proteome</keyword>
<organism evidence="2 3">
    <name type="scientific">Microthlaspi erraticum</name>
    <dbReference type="NCBI Taxonomy" id="1685480"/>
    <lineage>
        <taxon>Eukaryota</taxon>
        <taxon>Viridiplantae</taxon>
        <taxon>Streptophyta</taxon>
        <taxon>Embryophyta</taxon>
        <taxon>Tracheophyta</taxon>
        <taxon>Spermatophyta</taxon>
        <taxon>Magnoliopsida</taxon>
        <taxon>eudicotyledons</taxon>
        <taxon>Gunneridae</taxon>
        <taxon>Pentapetalae</taxon>
        <taxon>rosids</taxon>
        <taxon>malvids</taxon>
        <taxon>Brassicales</taxon>
        <taxon>Brassicaceae</taxon>
        <taxon>Coluteocarpeae</taxon>
        <taxon>Microthlaspi</taxon>
    </lineage>
</organism>
<dbReference type="PANTHER" id="PTHR31672">
    <property type="entry name" value="BNACNNG10540D PROTEIN"/>
    <property type="match status" value="1"/>
</dbReference>
<reference evidence="2" key="1">
    <citation type="submission" date="2020-01" db="EMBL/GenBank/DDBJ databases">
        <authorList>
            <person name="Mishra B."/>
        </authorList>
    </citation>
    <scope>NUCLEOTIDE SEQUENCE [LARGE SCALE GENOMIC DNA]</scope>
</reference>
<dbReference type="InterPro" id="IPR050796">
    <property type="entry name" value="SCF_F-box_component"/>
</dbReference>
<dbReference type="InterPro" id="IPR017451">
    <property type="entry name" value="F-box-assoc_interact_dom"/>
</dbReference>
<evidence type="ECO:0000259" key="1">
    <source>
        <dbReference type="Pfam" id="PF07734"/>
    </source>
</evidence>
<dbReference type="Proteomes" id="UP000467841">
    <property type="component" value="Unassembled WGS sequence"/>
</dbReference>
<sequence>MYHQDSKLVVWNPVSGETKWIHQPRKSFDKYDVFALGYDSKSSCYKIIRMDQIFRGVVVQIDYETYDLISNSWSDICVKTDRFYLPWDWRSGVSVKGHTYWLAMINMRHLRFY</sequence>
<dbReference type="Pfam" id="PF07734">
    <property type="entry name" value="FBA_1"/>
    <property type="match status" value="1"/>
</dbReference>
<gene>
    <name evidence="2" type="ORF">MERR_LOCUS35250</name>
</gene>
<dbReference type="AlphaFoldDB" id="A0A6D2KIG2"/>
<feature type="domain" description="F-box associated beta-propeller type 1" evidence="1">
    <location>
        <begin position="4"/>
        <end position="104"/>
    </location>
</feature>
<comment type="caution">
    <text evidence="2">The sequence shown here is derived from an EMBL/GenBank/DDBJ whole genome shotgun (WGS) entry which is preliminary data.</text>
</comment>
<dbReference type="NCBIfam" id="TIGR01640">
    <property type="entry name" value="F_box_assoc_1"/>
    <property type="match status" value="1"/>
</dbReference>
<protein>
    <recommendedName>
        <fullName evidence="1">F-box associated beta-propeller type 1 domain-containing protein</fullName>
    </recommendedName>
</protein>
<dbReference type="InterPro" id="IPR006527">
    <property type="entry name" value="F-box-assoc_dom_typ1"/>
</dbReference>
<evidence type="ECO:0000313" key="2">
    <source>
        <dbReference type="EMBL" id="CAA7048015.1"/>
    </source>
</evidence>
<dbReference type="EMBL" id="CACVBM020001385">
    <property type="protein sequence ID" value="CAA7048015.1"/>
    <property type="molecule type" value="Genomic_DNA"/>
</dbReference>
<name>A0A6D2KIG2_9BRAS</name>
<proteinExistence type="predicted"/>